<feature type="domain" description="EGF-like" evidence="23">
    <location>
        <begin position="296"/>
        <end position="330"/>
    </location>
</feature>
<dbReference type="PROSITE" id="PS00107">
    <property type="entry name" value="PROTEIN_KINASE_ATP"/>
    <property type="match status" value="2"/>
</dbReference>
<feature type="transmembrane region" description="Helical" evidence="20">
    <location>
        <begin position="871"/>
        <end position="891"/>
    </location>
</feature>
<dbReference type="InterPro" id="IPR045274">
    <property type="entry name" value="WAK-like"/>
</dbReference>
<evidence type="ECO:0000313" key="25">
    <source>
        <dbReference type="RefSeq" id="XP_019055230.1"/>
    </source>
</evidence>
<dbReference type="CDD" id="cd00054">
    <property type="entry name" value="EGF_CA"/>
    <property type="match status" value="3"/>
</dbReference>
<dbReference type="GO" id="GO:0005524">
    <property type="term" value="F:ATP binding"/>
    <property type="evidence" value="ECO:0007669"/>
    <property type="project" value="UniProtKB-UniRule"/>
</dbReference>
<dbReference type="PANTHER" id="PTHR27005:SF283">
    <property type="entry name" value="OS02G0633066 PROTEIN"/>
    <property type="match status" value="1"/>
</dbReference>
<dbReference type="PANTHER" id="PTHR27005">
    <property type="entry name" value="WALL-ASSOCIATED RECEPTOR KINASE-LIKE 21"/>
    <property type="match status" value="1"/>
</dbReference>
<evidence type="ECO:0000256" key="1">
    <source>
        <dbReference type="ARBA" id="ARBA00004479"/>
    </source>
</evidence>
<dbReference type="Gene3D" id="3.30.200.20">
    <property type="entry name" value="Phosphorylase Kinase, domain 1"/>
    <property type="match status" value="2"/>
</dbReference>
<dbReference type="SMART" id="SM00220">
    <property type="entry name" value="S_TKc"/>
    <property type="match status" value="2"/>
</dbReference>
<evidence type="ECO:0000259" key="23">
    <source>
        <dbReference type="PROSITE" id="PS50026"/>
    </source>
</evidence>
<keyword evidence="5" id="KW-0808">Transferase</keyword>
<feature type="chain" id="PRO_5010536508" evidence="21">
    <location>
        <begin position="21"/>
        <end position="1266"/>
    </location>
</feature>
<evidence type="ECO:0000256" key="14">
    <source>
        <dbReference type="ARBA" id="ARBA00023157"/>
    </source>
</evidence>
<protein>
    <submittedName>
        <fullName evidence="25">Wall-associated receptor kinase 2-like</fullName>
    </submittedName>
</protein>
<dbReference type="SUPFAM" id="SSF57184">
    <property type="entry name" value="Growth factor receptor domain"/>
    <property type="match status" value="1"/>
</dbReference>
<dbReference type="InterPro" id="IPR000719">
    <property type="entry name" value="Prot_kinase_dom"/>
</dbReference>
<evidence type="ECO:0000256" key="10">
    <source>
        <dbReference type="ARBA" id="ARBA00022777"/>
    </source>
</evidence>
<feature type="transmembrane region" description="Helical" evidence="20">
    <location>
        <begin position="348"/>
        <end position="370"/>
    </location>
</feature>
<evidence type="ECO:0000256" key="12">
    <source>
        <dbReference type="ARBA" id="ARBA00022989"/>
    </source>
</evidence>
<dbReference type="InterPro" id="IPR001245">
    <property type="entry name" value="Ser-Thr/Tyr_kinase_cat_dom"/>
</dbReference>
<dbReference type="GO" id="GO:0007166">
    <property type="term" value="P:cell surface receptor signaling pathway"/>
    <property type="evidence" value="ECO:0000318"/>
    <property type="project" value="GO_Central"/>
</dbReference>
<dbReference type="InterPro" id="IPR000152">
    <property type="entry name" value="EGF-type_Asp/Asn_hydroxyl_site"/>
</dbReference>
<feature type="domain" description="EGF-like" evidence="23">
    <location>
        <begin position="813"/>
        <end position="850"/>
    </location>
</feature>
<dbReference type="FunFam" id="3.30.200.20:FF:000043">
    <property type="entry name" value="Wall-associated receptor kinase 2"/>
    <property type="match status" value="2"/>
</dbReference>
<dbReference type="InParanoid" id="A0A1U8QAX6"/>
<evidence type="ECO:0000256" key="11">
    <source>
        <dbReference type="ARBA" id="ARBA00022840"/>
    </source>
</evidence>
<dbReference type="Pfam" id="PF13947">
    <property type="entry name" value="GUB_WAK_bind"/>
    <property type="match status" value="1"/>
</dbReference>
<keyword evidence="6 20" id="KW-0812">Transmembrane</keyword>
<dbReference type="CDD" id="cd14066">
    <property type="entry name" value="STKc_IRAK"/>
    <property type="match status" value="2"/>
</dbReference>
<evidence type="ECO:0000256" key="7">
    <source>
        <dbReference type="ARBA" id="ARBA00022729"/>
    </source>
</evidence>
<dbReference type="OMA" id="QPGCESS"/>
<dbReference type="Pfam" id="PF07714">
    <property type="entry name" value="PK_Tyr_Ser-Thr"/>
    <property type="match status" value="2"/>
</dbReference>
<keyword evidence="4" id="KW-0597">Phosphoprotein</keyword>
<dbReference type="PROSITE" id="PS00108">
    <property type="entry name" value="PROTEIN_KINASE_ST"/>
    <property type="match status" value="2"/>
</dbReference>
<keyword evidence="11 18" id="KW-0067">ATP-binding</keyword>
<evidence type="ECO:0000313" key="24">
    <source>
        <dbReference type="Proteomes" id="UP000189703"/>
    </source>
</evidence>
<dbReference type="SMART" id="SM00181">
    <property type="entry name" value="EGF"/>
    <property type="match status" value="4"/>
</dbReference>
<dbReference type="GeneID" id="104608930"/>
<evidence type="ECO:0000256" key="17">
    <source>
        <dbReference type="PROSITE-ProRule" id="PRU00076"/>
    </source>
</evidence>
<dbReference type="STRING" id="4432.A0A1U8QAX6"/>
<feature type="domain" description="Protein kinase" evidence="22">
    <location>
        <begin position="943"/>
        <end position="1216"/>
    </location>
</feature>
<sequence>MSLLVLLLQLLLSWSRPIMAISSTVSVAKPGCKDKCGTISVPYPFGFGEANCYRESFDLTCNSTSFDPPKLFLGTNGTVEVIDISPLGSLRVRNFVGYDCYNRSGGHSRNRPWMDLKMKPYSFSDVHNRFTSIGCDIYTYISGSKGRNFTSGCSMVCSDQQSLVNGSCSGIGCCQTSIPKGFKEYDVEVHSFHNHTRVMDYNPCSYGFLVDAEWYKFSVGDLFGYMDFYNRNDEKVPVVLDWAIENYTCENVSRSDPSYACGKNSDCYNSPNGLGYLCNCSQGYHGNPYLEDGCQDVDECAGAHMNDCKMICTNTPGSYNCSCPPGMEGDGRKTGTGCTALPSSLMQIALGTGFGILLLLFLSSWLYWGIQKRKQNKRKEKFFEQNGGFLLRQQLSSRNGGVDAAKIFSEEDLKRATNYFDESRILGRGGYGTVYKGILPNNKTVAIKKSKIMDESQVEQFINEVIILSQINHKNVVKLLGCCLESEIPLLVYEFITNGTLFQHIHDEEHKSSISWDNRLRIATETATALAYLHSAASPPIIHRDIKSANILLDDNYMAKVSDFGASRLVPLDQTQFTTLVQGTLGYLDPEYFHTSQLTDKSDVYSFGIVLVELLTGRKALEFDRPEKERNLAIHFITSLKEDNVLELLEDRVLHEASKDQIQEVTNLVKRCLSVKGEERPTMKEVAMELEGRIRSIVQHPWVEPNHEDAEYLLAEPSNPHNCNTTEYDSLRNHVVISLDSGFPEEFLLRYLLLGVLDWAIEKYTCENVPRSDPSYACRNNSECFNSPNGLGYLCKCSPGYHGNPYLDDGCQDVNECADEAKNECKAPLAICTNMPGSYTCSCPSGWEGDGRKNGTGCTALQNKRSSVMQIALGTSFGVLLLLFIGSWLYWGIQKRKQTKLKEKFFQQNGGILLTQKLSSRDGNAEMAKIFTEEELKKATNNYDESRILGRGGYGIVYKGCLPNNRIVAIKKSKIKDESQVEQFINEVVILSQINHKNVVKLLGCCLESEVPMLVYEFITNGTLSHHIHDEVHKSSFSWEYRLRIGTETALALAYLHSAASPPIIHRDIKSANILLDDNYMAKVSDFGASRLVPLDQTQFTTLVQGTMGYLDPEYFQTSQLTEKSDVYSFGVVLVELLTGRKALEFHRPEKEKNLATYFITWMKEGNVLEILEDRLLQEASKDQLRQITNLAKRCLNMKGEERPTMKEVAMELEELRMHKEHLSSENNDEEAIHLLIGEPSNLHSCKTSEHHSIRDHVVISLNSGR</sequence>
<dbReference type="PROSITE" id="PS50011">
    <property type="entry name" value="PROTEIN_KINASE_DOM"/>
    <property type="match status" value="2"/>
</dbReference>
<dbReference type="GO" id="GO:0005886">
    <property type="term" value="C:plasma membrane"/>
    <property type="evidence" value="ECO:0000318"/>
    <property type="project" value="GO_Central"/>
</dbReference>
<keyword evidence="3 17" id="KW-0245">EGF-like domain</keyword>
<dbReference type="KEGG" id="nnu:104608930"/>
<dbReference type="OrthoDB" id="4062651at2759"/>
<dbReference type="InterPro" id="IPR049883">
    <property type="entry name" value="NOTCH1_EGF-like"/>
</dbReference>
<keyword evidence="19" id="KW-0175">Coiled coil</keyword>
<keyword evidence="2" id="KW-0723">Serine/threonine-protein kinase</keyword>
<evidence type="ECO:0000256" key="9">
    <source>
        <dbReference type="ARBA" id="ARBA00022741"/>
    </source>
</evidence>
<dbReference type="PROSITE" id="PS01187">
    <property type="entry name" value="EGF_CA"/>
    <property type="match status" value="2"/>
</dbReference>
<evidence type="ECO:0000256" key="18">
    <source>
        <dbReference type="PROSITE-ProRule" id="PRU10141"/>
    </source>
</evidence>
<gene>
    <name evidence="25" type="primary">LOC104608930</name>
</gene>
<comment type="subcellular location">
    <subcellularLocation>
        <location evidence="1">Membrane</location>
        <topology evidence="1">Single-pass type I membrane protein</topology>
    </subcellularLocation>
</comment>
<dbReference type="eggNOG" id="ENOG502QQPF">
    <property type="taxonomic scope" value="Eukaryota"/>
</dbReference>
<dbReference type="InterPro" id="IPR001881">
    <property type="entry name" value="EGF-like_Ca-bd_dom"/>
</dbReference>
<feature type="coiled-coil region" evidence="19">
    <location>
        <begin position="1206"/>
        <end position="1233"/>
    </location>
</feature>
<dbReference type="SMART" id="SM00179">
    <property type="entry name" value="EGF_CA"/>
    <property type="match status" value="3"/>
</dbReference>
<dbReference type="InterPro" id="IPR017441">
    <property type="entry name" value="Protein_kinase_ATP_BS"/>
</dbReference>
<name>A0A1U8QAX6_NELNU</name>
<dbReference type="RefSeq" id="XP_019055230.1">
    <property type="nucleotide sequence ID" value="XM_019199685.1"/>
</dbReference>
<dbReference type="InterPro" id="IPR008271">
    <property type="entry name" value="Ser/Thr_kinase_AS"/>
</dbReference>
<evidence type="ECO:0000256" key="21">
    <source>
        <dbReference type="SAM" id="SignalP"/>
    </source>
</evidence>
<dbReference type="Proteomes" id="UP000189703">
    <property type="component" value="Unplaced"/>
</dbReference>
<evidence type="ECO:0000256" key="6">
    <source>
        <dbReference type="ARBA" id="ARBA00022692"/>
    </source>
</evidence>
<keyword evidence="7 21" id="KW-0732">Signal</keyword>
<evidence type="ECO:0000256" key="4">
    <source>
        <dbReference type="ARBA" id="ARBA00022553"/>
    </source>
</evidence>
<keyword evidence="9 18" id="KW-0547">Nucleotide-binding</keyword>
<dbReference type="GO" id="GO:0004674">
    <property type="term" value="F:protein serine/threonine kinase activity"/>
    <property type="evidence" value="ECO:0007669"/>
    <property type="project" value="UniProtKB-KW"/>
</dbReference>
<organism evidence="24 25">
    <name type="scientific">Nelumbo nucifera</name>
    <name type="common">Sacred lotus</name>
    <dbReference type="NCBI Taxonomy" id="4432"/>
    <lineage>
        <taxon>Eukaryota</taxon>
        <taxon>Viridiplantae</taxon>
        <taxon>Streptophyta</taxon>
        <taxon>Embryophyta</taxon>
        <taxon>Tracheophyta</taxon>
        <taxon>Spermatophyta</taxon>
        <taxon>Magnoliopsida</taxon>
        <taxon>Proteales</taxon>
        <taxon>Nelumbonaceae</taxon>
        <taxon>Nelumbo</taxon>
    </lineage>
</organism>
<dbReference type="GO" id="GO:0030247">
    <property type="term" value="F:polysaccharide binding"/>
    <property type="evidence" value="ECO:0007669"/>
    <property type="project" value="InterPro"/>
</dbReference>
<reference evidence="25" key="1">
    <citation type="submission" date="2025-08" db="UniProtKB">
        <authorList>
            <consortium name="RefSeq"/>
        </authorList>
    </citation>
    <scope>IDENTIFICATION</scope>
</reference>
<dbReference type="InterPro" id="IPR000742">
    <property type="entry name" value="EGF"/>
</dbReference>
<keyword evidence="15" id="KW-0325">Glycoprotein</keyword>
<evidence type="ECO:0000256" key="3">
    <source>
        <dbReference type="ARBA" id="ARBA00022536"/>
    </source>
</evidence>
<keyword evidence="24" id="KW-1185">Reference proteome</keyword>
<evidence type="ECO:0000256" key="20">
    <source>
        <dbReference type="SAM" id="Phobius"/>
    </source>
</evidence>
<keyword evidence="10" id="KW-0418">Kinase</keyword>
<dbReference type="FunCoup" id="A0A1U8QAX6">
    <property type="interactions" value="257"/>
</dbReference>
<keyword evidence="12 20" id="KW-1133">Transmembrane helix</keyword>
<dbReference type="InterPro" id="IPR018097">
    <property type="entry name" value="EGF_Ca-bd_CS"/>
</dbReference>
<evidence type="ECO:0000256" key="5">
    <source>
        <dbReference type="ARBA" id="ARBA00022679"/>
    </source>
</evidence>
<dbReference type="InterPro" id="IPR011009">
    <property type="entry name" value="Kinase-like_dom_sf"/>
</dbReference>
<evidence type="ECO:0000256" key="16">
    <source>
        <dbReference type="ARBA" id="ARBA00058961"/>
    </source>
</evidence>
<evidence type="ECO:0000256" key="15">
    <source>
        <dbReference type="ARBA" id="ARBA00023180"/>
    </source>
</evidence>
<evidence type="ECO:0000256" key="2">
    <source>
        <dbReference type="ARBA" id="ARBA00022527"/>
    </source>
</evidence>
<dbReference type="InterPro" id="IPR009030">
    <property type="entry name" value="Growth_fac_rcpt_cys_sf"/>
</dbReference>
<keyword evidence="13 20" id="KW-0472">Membrane</keyword>
<feature type="domain" description="EGF-like" evidence="23">
    <location>
        <begin position="768"/>
        <end position="812"/>
    </location>
</feature>
<dbReference type="FunFam" id="1.10.510.10:FF:000084">
    <property type="entry name" value="Wall-associated receptor kinase 2"/>
    <property type="match status" value="2"/>
</dbReference>
<keyword evidence="8" id="KW-0677">Repeat</keyword>
<dbReference type="InterPro" id="IPR025287">
    <property type="entry name" value="WAK_GUB"/>
</dbReference>
<dbReference type="GO" id="GO:0005509">
    <property type="term" value="F:calcium ion binding"/>
    <property type="evidence" value="ECO:0007669"/>
    <property type="project" value="InterPro"/>
</dbReference>
<feature type="disulfide bond" evidence="17">
    <location>
        <begin position="778"/>
        <end position="795"/>
    </location>
</feature>
<keyword evidence="14 17" id="KW-1015">Disulfide bond</keyword>
<feature type="domain" description="Protein kinase" evidence="22">
    <location>
        <begin position="420"/>
        <end position="703"/>
    </location>
</feature>
<comment type="caution">
    <text evidence="17">Lacks conserved residue(s) required for the propagation of feature annotation.</text>
</comment>
<dbReference type="SUPFAM" id="SSF57196">
    <property type="entry name" value="EGF/Laminin"/>
    <property type="match status" value="1"/>
</dbReference>
<dbReference type="Gene3D" id="2.10.25.10">
    <property type="entry name" value="Laminin"/>
    <property type="match status" value="4"/>
</dbReference>
<evidence type="ECO:0000256" key="8">
    <source>
        <dbReference type="ARBA" id="ARBA00022737"/>
    </source>
</evidence>
<dbReference type="AlphaFoldDB" id="A0A1U8QAX6"/>
<feature type="binding site" evidence="18">
    <location>
        <position position="449"/>
    </location>
    <ligand>
        <name>ATP</name>
        <dbReference type="ChEBI" id="CHEBI:30616"/>
    </ligand>
</feature>
<feature type="binding site" evidence="18">
    <location>
        <position position="972"/>
    </location>
    <ligand>
        <name>ATP</name>
        <dbReference type="ChEBI" id="CHEBI:30616"/>
    </ligand>
</feature>
<evidence type="ECO:0000256" key="19">
    <source>
        <dbReference type="SAM" id="Coils"/>
    </source>
</evidence>
<feature type="signal peptide" evidence="21">
    <location>
        <begin position="1"/>
        <end position="20"/>
    </location>
</feature>
<dbReference type="SUPFAM" id="SSF56112">
    <property type="entry name" value="Protein kinase-like (PK-like)"/>
    <property type="match status" value="2"/>
</dbReference>
<evidence type="ECO:0000259" key="22">
    <source>
        <dbReference type="PROSITE" id="PS50011"/>
    </source>
</evidence>
<proteinExistence type="predicted"/>
<dbReference type="Pfam" id="PF07645">
    <property type="entry name" value="EGF_CA"/>
    <property type="match status" value="2"/>
</dbReference>
<dbReference type="PROSITE" id="PS50026">
    <property type="entry name" value="EGF_3"/>
    <property type="match status" value="3"/>
</dbReference>
<comment type="function">
    <text evidence="16">Serine/threonine-protein kinase that may function as a signaling receptor of extracellular matrix component. Binding to pectin may have significance in the control of cell expansion, morphogenesis and development.</text>
</comment>
<dbReference type="Pfam" id="PF00008">
    <property type="entry name" value="EGF"/>
    <property type="match status" value="1"/>
</dbReference>
<accession>A0A1U8QAX6</accession>
<dbReference type="Gene3D" id="1.10.510.10">
    <property type="entry name" value="Transferase(Phosphotransferase) domain 1"/>
    <property type="match status" value="2"/>
</dbReference>
<evidence type="ECO:0000256" key="13">
    <source>
        <dbReference type="ARBA" id="ARBA00023136"/>
    </source>
</evidence>
<dbReference type="PROSITE" id="PS00010">
    <property type="entry name" value="ASX_HYDROXYL"/>
    <property type="match status" value="2"/>
</dbReference>
<dbReference type="FunFam" id="2.10.25.10:FF:000038">
    <property type="entry name" value="Fibrillin 2"/>
    <property type="match status" value="2"/>
</dbReference>